<evidence type="ECO:0000313" key="4">
    <source>
        <dbReference type="EMBL" id="CAF2117762.1"/>
    </source>
</evidence>
<comment type="caution">
    <text evidence="2">The sequence shown here is derived from an EMBL/GenBank/DDBJ whole genome shotgun (WGS) entry which is preliminary data.</text>
</comment>
<dbReference type="Proteomes" id="UP000681720">
    <property type="component" value="Unassembled WGS sequence"/>
</dbReference>
<dbReference type="Proteomes" id="UP000663866">
    <property type="component" value="Unassembled WGS sequence"/>
</dbReference>
<evidence type="ECO:0000313" key="6">
    <source>
        <dbReference type="EMBL" id="CAF3957856.1"/>
    </source>
</evidence>
<evidence type="ECO:0000313" key="3">
    <source>
        <dbReference type="EMBL" id="CAF1449007.1"/>
    </source>
</evidence>
<dbReference type="EMBL" id="CAJOBJ010003093">
    <property type="protein sequence ID" value="CAF3953094.1"/>
    <property type="molecule type" value="Genomic_DNA"/>
</dbReference>
<dbReference type="EMBL" id="CAJOBI010003145">
    <property type="protein sequence ID" value="CAF3957856.1"/>
    <property type="molecule type" value="Genomic_DNA"/>
</dbReference>
<organism evidence="2 9">
    <name type="scientific">Rotaria magnacalcarata</name>
    <dbReference type="NCBI Taxonomy" id="392030"/>
    <lineage>
        <taxon>Eukaryota</taxon>
        <taxon>Metazoa</taxon>
        <taxon>Spiralia</taxon>
        <taxon>Gnathifera</taxon>
        <taxon>Rotifera</taxon>
        <taxon>Eurotatoria</taxon>
        <taxon>Bdelloidea</taxon>
        <taxon>Philodinida</taxon>
        <taxon>Philodinidae</taxon>
        <taxon>Rotaria</taxon>
    </lineage>
</organism>
<proteinExistence type="predicted"/>
<evidence type="ECO:0000313" key="10">
    <source>
        <dbReference type="Proteomes" id="UP000663866"/>
    </source>
</evidence>
<dbReference type="EMBL" id="CAJNRE010013322">
    <property type="protein sequence ID" value="CAF2117762.1"/>
    <property type="molecule type" value="Genomic_DNA"/>
</dbReference>
<evidence type="ECO:0000313" key="9">
    <source>
        <dbReference type="Proteomes" id="UP000663855"/>
    </source>
</evidence>
<reference evidence="2" key="1">
    <citation type="submission" date="2021-02" db="EMBL/GenBank/DDBJ databases">
        <authorList>
            <person name="Nowell W R."/>
        </authorList>
    </citation>
    <scope>NUCLEOTIDE SEQUENCE</scope>
</reference>
<dbReference type="EMBL" id="CAJNOV010003736">
    <property type="protein sequence ID" value="CAF1152068.1"/>
    <property type="molecule type" value="Genomic_DNA"/>
</dbReference>
<dbReference type="PROSITE" id="PS50181">
    <property type="entry name" value="FBOX"/>
    <property type="match status" value="1"/>
</dbReference>
<dbReference type="EMBL" id="CAJOBG010005886">
    <property type="protein sequence ID" value="CAF4168890.1"/>
    <property type="molecule type" value="Genomic_DNA"/>
</dbReference>
<keyword evidence="10" id="KW-1185">Reference proteome</keyword>
<name>A0A814ST80_9BILA</name>
<dbReference type="Proteomes" id="UP000676336">
    <property type="component" value="Unassembled WGS sequence"/>
</dbReference>
<dbReference type="InterPro" id="IPR001810">
    <property type="entry name" value="F-box_dom"/>
</dbReference>
<dbReference type="AlphaFoldDB" id="A0A814ST80"/>
<sequence length="140" mass="16537">MANEHRLNLEFLSNEVLFEILEYLDVYQLFATFYGLNRRCNDLIQQCHLRHSTINPCRAQESSHYYSIFIDKRFSVSKFSNLLSVALYKMNGFLTQVIFDVLPMVNQIEDIHIEHSNLMYFSTEATYKGVLLGDYHLKLK</sequence>
<evidence type="ECO:0000313" key="7">
    <source>
        <dbReference type="EMBL" id="CAF3978670.1"/>
    </source>
</evidence>
<accession>A0A814ST80</accession>
<evidence type="ECO:0000259" key="1">
    <source>
        <dbReference type="PROSITE" id="PS50181"/>
    </source>
</evidence>
<evidence type="ECO:0000313" key="8">
    <source>
        <dbReference type="EMBL" id="CAF4168890.1"/>
    </source>
</evidence>
<dbReference type="Proteomes" id="UP000681967">
    <property type="component" value="Unassembled WGS sequence"/>
</dbReference>
<dbReference type="EMBL" id="CAJOBH010004121">
    <property type="protein sequence ID" value="CAF3978670.1"/>
    <property type="molecule type" value="Genomic_DNA"/>
</dbReference>
<dbReference type="OrthoDB" id="9996807at2759"/>
<dbReference type="Proteomes" id="UP000663834">
    <property type="component" value="Unassembled WGS sequence"/>
</dbReference>
<dbReference type="Proteomes" id="UP000663824">
    <property type="component" value="Unassembled WGS sequence"/>
</dbReference>
<protein>
    <recommendedName>
        <fullName evidence="1">F-box domain-containing protein</fullName>
    </recommendedName>
</protein>
<gene>
    <name evidence="7" type="ORF">BYL167_LOCUS12488</name>
    <name evidence="2" type="ORF">CJN711_LOCUS9577</name>
    <name evidence="5" type="ORF">GIL414_LOCUS9194</name>
    <name evidence="3" type="ORF">KQP761_LOCUS11905</name>
    <name evidence="4" type="ORF">MBJ925_LOCUS25336</name>
    <name evidence="8" type="ORF">OVN521_LOCUS24585</name>
    <name evidence="6" type="ORF">SMN809_LOCUS9621</name>
</gene>
<dbReference type="EMBL" id="CAJNOW010005409">
    <property type="protein sequence ID" value="CAF1449007.1"/>
    <property type="molecule type" value="Genomic_DNA"/>
</dbReference>
<dbReference type="Proteomes" id="UP000663855">
    <property type="component" value="Unassembled WGS sequence"/>
</dbReference>
<evidence type="ECO:0000313" key="2">
    <source>
        <dbReference type="EMBL" id="CAF1152068.1"/>
    </source>
</evidence>
<evidence type="ECO:0000313" key="5">
    <source>
        <dbReference type="EMBL" id="CAF3953094.1"/>
    </source>
</evidence>
<feature type="domain" description="F-box" evidence="1">
    <location>
        <begin position="6"/>
        <end position="54"/>
    </location>
</feature>